<reference evidence="3 4" key="1">
    <citation type="journal article" date="2014" name="Genome Announc.">
        <title>Draft genome sequence of Sclerotinia borealis, a psychrophilic plant pathogenic fungus.</title>
        <authorList>
            <person name="Mardanov A.V."/>
            <person name="Beletsky A.V."/>
            <person name="Kadnikov V.V."/>
            <person name="Ignatov A.N."/>
            <person name="Ravin N.V."/>
        </authorList>
    </citation>
    <scope>NUCLEOTIDE SEQUENCE [LARGE SCALE GENOMIC DNA]</scope>
    <source>
        <strain evidence="4">F-4157</strain>
    </source>
</reference>
<dbReference type="Proteomes" id="UP000019487">
    <property type="component" value="Unassembled WGS sequence"/>
</dbReference>
<feature type="region of interest" description="Disordered" evidence="2">
    <location>
        <begin position="1"/>
        <end position="37"/>
    </location>
</feature>
<accession>W9CUD4</accession>
<protein>
    <submittedName>
        <fullName evidence="3">Uncharacterized protein</fullName>
    </submittedName>
</protein>
<evidence type="ECO:0000313" key="4">
    <source>
        <dbReference type="Proteomes" id="UP000019487"/>
    </source>
</evidence>
<sequence>MSIPPAQNWYPSPNDNQPNPNSPFHDVPPQALIVPPTPLEQKYNDTCTKLKYIEATKEQIINRKEELEIELEVARIRLDEKGAEGRDGRERMRKVVVLEKLVVVYENYVEYLEECERLLEGKEEELEELIREGKGMGGDARGVNGRSWWVRAAAEFRERAEEDFGVNMEFERGND</sequence>
<evidence type="ECO:0000256" key="2">
    <source>
        <dbReference type="SAM" id="MobiDB-lite"/>
    </source>
</evidence>
<dbReference type="AlphaFoldDB" id="W9CUD4"/>
<evidence type="ECO:0000313" key="3">
    <source>
        <dbReference type="EMBL" id="ESZ99506.1"/>
    </source>
</evidence>
<feature type="coiled-coil region" evidence="1">
    <location>
        <begin position="50"/>
        <end position="132"/>
    </location>
</feature>
<gene>
    <name evidence="3" type="ORF">SBOR_0071</name>
</gene>
<name>W9CUD4_SCLBF</name>
<feature type="compositionally biased region" description="Low complexity" evidence="2">
    <location>
        <begin position="11"/>
        <end position="23"/>
    </location>
</feature>
<dbReference type="EMBL" id="AYSA01000004">
    <property type="protein sequence ID" value="ESZ99506.1"/>
    <property type="molecule type" value="Genomic_DNA"/>
</dbReference>
<keyword evidence="1" id="KW-0175">Coiled coil</keyword>
<dbReference type="HOGENOM" id="CLU_123483_0_0_1"/>
<organism evidence="3 4">
    <name type="scientific">Sclerotinia borealis (strain F-4128)</name>
    <dbReference type="NCBI Taxonomy" id="1432307"/>
    <lineage>
        <taxon>Eukaryota</taxon>
        <taxon>Fungi</taxon>
        <taxon>Dikarya</taxon>
        <taxon>Ascomycota</taxon>
        <taxon>Pezizomycotina</taxon>
        <taxon>Leotiomycetes</taxon>
        <taxon>Helotiales</taxon>
        <taxon>Sclerotiniaceae</taxon>
        <taxon>Sclerotinia</taxon>
    </lineage>
</organism>
<comment type="caution">
    <text evidence="3">The sequence shown here is derived from an EMBL/GenBank/DDBJ whole genome shotgun (WGS) entry which is preliminary data.</text>
</comment>
<keyword evidence="4" id="KW-1185">Reference proteome</keyword>
<evidence type="ECO:0000256" key="1">
    <source>
        <dbReference type="SAM" id="Coils"/>
    </source>
</evidence>
<proteinExistence type="predicted"/>